<dbReference type="CDD" id="cd20685">
    <property type="entry name" value="CdiA-CT_Ecl_RNase-like"/>
    <property type="match status" value="1"/>
</dbReference>
<proteinExistence type="predicted"/>
<reference evidence="2 3" key="1">
    <citation type="submission" date="2020-08" db="EMBL/GenBank/DDBJ databases">
        <title>Description of novel Pseudomonas species.</title>
        <authorList>
            <person name="Duman M."/>
            <person name="Mulet M."/>
            <person name="Altun S."/>
            <person name="Saticioglu I.B."/>
            <person name="Lalucat J."/>
            <person name="Garcia-Valdes E."/>
        </authorList>
    </citation>
    <scope>NUCLEOTIDE SEQUENCE [LARGE SCALE GENOMIC DNA]</scope>
    <source>
        <strain evidence="2 3">P155</strain>
    </source>
</reference>
<accession>A0ABS0BK59</accession>
<evidence type="ECO:0000259" key="1">
    <source>
        <dbReference type="Pfam" id="PF15526"/>
    </source>
</evidence>
<feature type="domain" description="Novel toxin 21" evidence="1">
    <location>
        <begin position="52"/>
        <end position="119"/>
    </location>
</feature>
<dbReference type="InterPro" id="IPR038181">
    <property type="entry name" value="Ntox21_sf"/>
</dbReference>
<keyword evidence="3" id="KW-1185">Reference proteome</keyword>
<evidence type="ECO:0000313" key="3">
    <source>
        <dbReference type="Proteomes" id="UP000722111"/>
    </source>
</evidence>
<evidence type="ECO:0000313" key="2">
    <source>
        <dbReference type="EMBL" id="MBF6033708.1"/>
    </source>
</evidence>
<dbReference type="InterPro" id="IPR028190">
    <property type="entry name" value="Ntox21"/>
</dbReference>
<dbReference type="Pfam" id="PF15526">
    <property type="entry name" value="Ntox21"/>
    <property type="match status" value="1"/>
</dbReference>
<comment type="caution">
    <text evidence="2">The sequence shown here is derived from an EMBL/GenBank/DDBJ whole genome shotgun (WGS) entry which is preliminary data.</text>
</comment>
<name>A0ABS0BK59_9PSED</name>
<gene>
    <name evidence="2" type="ORF">H8F23_10640</name>
</gene>
<sequence length="119" mass="13279">MASVLNSTFDTQPKLRQAFYQEINGDRPRLESTLKMWSVPFLPKTNAEAQQAAKKLGFEKINETIHGGQAIFKKGKYYITRDIAGHVGGAWKMADSVKSLGSKKTRSGTYDINLNRIGD</sequence>
<protein>
    <recommendedName>
        <fullName evidence="1">Novel toxin 21 domain-containing protein</fullName>
    </recommendedName>
</protein>
<dbReference type="EMBL" id="JACOPX010000006">
    <property type="protein sequence ID" value="MBF6033708.1"/>
    <property type="molecule type" value="Genomic_DNA"/>
</dbReference>
<dbReference type="Proteomes" id="UP000722111">
    <property type="component" value="Unassembled WGS sequence"/>
</dbReference>
<organism evidence="2 3">
    <name type="scientific">Pseudomonas neuropathica</name>
    <dbReference type="NCBI Taxonomy" id="2730425"/>
    <lineage>
        <taxon>Bacteria</taxon>
        <taxon>Pseudomonadati</taxon>
        <taxon>Pseudomonadota</taxon>
        <taxon>Gammaproteobacteria</taxon>
        <taxon>Pseudomonadales</taxon>
        <taxon>Pseudomonadaceae</taxon>
        <taxon>Pseudomonas</taxon>
    </lineage>
</organism>
<dbReference type="Gene3D" id="3.10.380.20">
    <property type="entry name" value="Novel toxin 21 (CdiA), C-terminal domain"/>
    <property type="match status" value="1"/>
</dbReference>